<sequence>MFRRQRTLADTILVSKMTIPEYNFGKLLYPAHIPGVFLYGFTKCETSFEE</sequence>
<evidence type="ECO:0000313" key="1">
    <source>
        <dbReference type="EMBL" id="KOF90189.1"/>
    </source>
</evidence>
<dbReference type="AlphaFoldDB" id="A0A0L8HM29"/>
<proteinExistence type="predicted"/>
<dbReference type="EMBL" id="KQ417807">
    <property type="protein sequence ID" value="KOF90189.1"/>
    <property type="molecule type" value="Genomic_DNA"/>
</dbReference>
<name>A0A0L8HM29_OCTBM</name>
<gene>
    <name evidence="1" type="ORF">OCBIM_22011585mg</name>
</gene>
<organism evidence="1">
    <name type="scientific">Octopus bimaculoides</name>
    <name type="common">California two-spotted octopus</name>
    <dbReference type="NCBI Taxonomy" id="37653"/>
    <lineage>
        <taxon>Eukaryota</taxon>
        <taxon>Metazoa</taxon>
        <taxon>Spiralia</taxon>
        <taxon>Lophotrochozoa</taxon>
        <taxon>Mollusca</taxon>
        <taxon>Cephalopoda</taxon>
        <taxon>Coleoidea</taxon>
        <taxon>Octopodiformes</taxon>
        <taxon>Octopoda</taxon>
        <taxon>Incirrata</taxon>
        <taxon>Octopodidae</taxon>
        <taxon>Octopus</taxon>
    </lineage>
</organism>
<accession>A0A0L8HM29</accession>
<reference evidence="1" key="1">
    <citation type="submission" date="2015-07" db="EMBL/GenBank/DDBJ databases">
        <title>MeaNS - Measles Nucleotide Surveillance Program.</title>
        <authorList>
            <person name="Tran T."/>
            <person name="Druce J."/>
        </authorList>
    </citation>
    <scope>NUCLEOTIDE SEQUENCE</scope>
    <source>
        <strain evidence="1">UCB-OBI-ISO-001</strain>
        <tissue evidence="1">Gonad</tissue>
    </source>
</reference>
<protein>
    <submittedName>
        <fullName evidence="1">Uncharacterized protein</fullName>
    </submittedName>
</protein>